<evidence type="ECO:0000313" key="1">
    <source>
        <dbReference type="EMBL" id="GAG41490.1"/>
    </source>
</evidence>
<dbReference type="InterPro" id="IPR002514">
    <property type="entry name" value="Transposase_8"/>
</dbReference>
<dbReference type="Pfam" id="PF01527">
    <property type="entry name" value="HTH_Tnp_1"/>
    <property type="match status" value="1"/>
</dbReference>
<dbReference type="AlphaFoldDB" id="X0XEI6"/>
<dbReference type="GO" id="GO:0006313">
    <property type="term" value="P:DNA transposition"/>
    <property type="evidence" value="ECO:0007669"/>
    <property type="project" value="InterPro"/>
</dbReference>
<comment type="caution">
    <text evidence="1">The sequence shown here is derived from an EMBL/GenBank/DDBJ whole genome shotgun (WGS) entry which is preliminary data.</text>
</comment>
<protein>
    <recommendedName>
        <fullName evidence="2">Transposase</fullName>
    </recommendedName>
</protein>
<feature type="non-terminal residue" evidence="1">
    <location>
        <position position="68"/>
    </location>
</feature>
<dbReference type="SUPFAM" id="SSF48295">
    <property type="entry name" value="TrpR-like"/>
    <property type="match status" value="1"/>
</dbReference>
<gene>
    <name evidence="1" type="ORF">S01H1_62534</name>
</gene>
<dbReference type="InterPro" id="IPR036388">
    <property type="entry name" value="WH-like_DNA-bd_sf"/>
</dbReference>
<evidence type="ECO:0008006" key="2">
    <source>
        <dbReference type="Google" id="ProtNLM"/>
    </source>
</evidence>
<accession>X0XEI6</accession>
<organism evidence="1">
    <name type="scientific">marine sediment metagenome</name>
    <dbReference type="NCBI Taxonomy" id="412755"/>
    <lineage>
        <taxon>unclassified sequences</taxon>
        <taxon>metagenomes</taxon>
        <taxon>ecological metagenomes</taxon>
    </lineage>
</organism>
<reference evidence="1" key="1">
    <citation type="journal article" date="2014" name="Front. Microbiol.">
        <title>High frequency of phylogenetically diverse reductive dehalogenase-homologous genes in deep subseafloor sedimentary metagenomes.</title>
        <authorList>
            <person name="Kawai M."/>
            <person name="Futagami T."/>
            <person name="Toyoda A."/>
            <person name="Takaki Y."/>
            <person name="Nishi S."/>
            <person name="Hori S."/>
            <person name="Arai W."/>
            <person name="Tsubouchi T."/>
            <person name="Morono Y."/>
            <person name="Uchiyama I."/>
            <person name="Ito T."/>
            <person name="Fujiyama A."/>
            <person name="Inagaki F."/>
            <person name="Takami H."/>
        </authorList>
    </citation>
    <scope>NUCLEOTIDE SEQUENCE</scope>
    <source>
        <strain evidence="1">Expedition CK06-06</strain>
    </source>
</reference>
<dbReference type="Gene3D" id="1.10.10.10">
    <property type="entry name" value="Winged helix-like DNA-binding domain superfamily/Winged helix DNA-binding domain"/>
    <property type="match status" value="1"/>
</dbReference>
<dbReference type="GO" id="GO:0043565">
    <property type="term" value="F:sequence-specific DNA binding"/>
    <property type="evidence" value="ECO:0007669"/>
    <property type="project" value="InterPro"/>
</dbReference>
<dbReference type="GO" id="GO:0004803">
    <property type="term" value="F:transposase activity"/>
    <property type="evidence" value="ECO:0007669"/>
    <property type="project" value="InterPro"/>
</dbReference>
<dbReference type="InterPro" id="IPR010921">
    <property type="entry name" value="Trp_repressor/repl_initiator"/>
</dbReference>
<proteinExistence type="predicted"/>
<name>X0XEI6_9ZZZZ</name>
<sequence length="68" mass="7849">MKNKRRNHSAQFKAKVALAAAKGEMTIAELASKFEVHPNQVTQWKKRLLESVPDIFSRSRQRDQQKQG</sequence>
<dbReference type="EMBL" id="BARS01041080">
    <property type="protein sequence ID" value="GAG41490.1"/>
    <property type="molecule type" value="Genomic_DNA"/>
</dbReference>